<dbReference type="OrthoDB" id="9772423at2"/>
<evidence type="ECO:0000256" key="9">
    <source>
        <dbReference type="PIRSR" id="PIRSR000450-1"/>
    </source>
</evidence>
<evidence type="ECO:0000256" key="2">
    <source>
        <dbReference type="ARBA" id="ARBA00022490"/>
    </source>
</evidence>
<dbReference type="SUPFAM" id="SSF52317">
    <property type="entry name" value="Class I glutamine amidotransferase-like"/>
    <property type="match status" value="1"/>
</dbReference>
<dbReference type="Pfam" id="PF04204">
    <property type="entry name" value="HTS"/>
    <property type="match status" value="1"/>
</dbReference>
<gene>
    <name evidence="8" type="primary">metAA</name>
    <name evidence="10" type="ORF">SAMN04489757_11366</name>
</gene>
<feature type="site" description="Important for substrate specificity" evidence="8">
    <location>
        <position position="192"/>
    </location>
</feature>
<dbReference type="UniPathway" id="UPA00051">
    <property type="reaction ID" value="UER00074"/>
</dbReference>
<dbReference type="RefSeq" id="WP_091686318.1">
    <property type="nucleotide sequence ID" value="NZ_BAABFM010000027.1"/>
</dbReference>
<dbReference type="CDD" id="cd03131">
    <property type="entry name" value="GATase1_HTS"/>
    <property type="match status" value="1"/>
</dbReference>
<comment type="catalytic activity">
    <reaction evidence="7 8">
        <text>L-homoserine + acetyl-CoA = O-acetyl-L-homoserine + CoA</text>
        <dbReference type="Rhea" id="RHEA:13701"/>
        <dbReference type="ChEBI" id="CHEBI:57287"/>
        <dbReference type="ChEBI" id="CHEBI:57288"/>
        <dbReference type="ChEBI" id="CHEBI:57476"/>
        <dbReference type="ChEBI" id="CHEBI:57716"/>
        <dbReference type="EC" id="2.3.1.31"/>
    </reaction>
</comment>
<feature type="active site" description="Acyl-thioester intermediate" evidence="8 9">
    <location>
        <position position="142"/>
    </location>
</feature>
<feature type="binding site" evidence="8">
    <location>
        <position position="192"/>
    </location>
    <ligand>
        <name>substrate</name>
    </ligand>
</feature>
<dbReference type="GO" id="GO:0005737">
    <property type="term" value="C:cytoplasm"/>
    <property type="evidence" value="ECO:0007669"/>
    <property type="project" value="UniProtKB-SubCell"/>
</dbReference>
<evidence type="ECO:0000256" key="6">
    <source>
        <dbReference type="ARBA" id="ARBA00023315"/>
    </source>
</evidence>
<dbReference type="HAMAP" id="MF_00295">
    <property type="entry name" value="MetA_acyltransf"/>
    <property type="match status" value="1"/>
</dbReference>
<protein>
    <recommendedName>
        <fullName evidence="8">Homoserine O-acetyltransferase</fullName>
        <shortName evidence="8">HAT</shortName>
        <ecNumber evidence="8">2.3.1.31</ecNumber>
    </recommendedName>
    <alternativeName>
        <fullName evidence="8">Homoserine transacetylase</fullName>
        <shortName evidence="8">HTA</shortName>
    </alternativeName>
</protein>
<sequence length="301" mass="34907">MPIKVQSNLPAKKILEDENIFIMDETRALTQDIRPLRIAILNLMPLKEDTEVQLLRSLSNTPLQIDITFLTTSSYVGKNTAASHLEKFYLSYEDVKNIKFDGLIITGAPVEQMEFEEVDYWDELVKIMEWSKKNVTSTLHICWGAQAGLYYHFGIPKLPLDNKMFGVFKHKVLNRKVPLVRGFDDIFYAPHSRHTTVSREAIVNNPNLTILAESDEAGVFIAMADEGRQIFVTGHPEYDRVTLGKEYKRDKDKGLDIELPKNYYPEDNDDEKPYLVWRAHANAMYTNWLNYYVYQVTPYEL</sequence>
<feature type="active site" description="Proton acceptor" evidence="8">
    <location>
        <position position="235"/>
    </location>
</feature>
<evidence type="ECO:0000256" key="7">
    <source>
        <dbReference type="ARBA" id="ARBA00049043"/>
    </source>
</evidence>
<dbReference type="NCBIfam" id="TIGR01001">
    <property type="entry name" value="metA"/>
    <property type="match status" value="1"/>
</dbReference>
<keyword evidence="3 8" id="KW-0028">Amino-acid biosynthesis</keyword>
<dbReference type="Proteomes" id="UP000198806">
    <property type="component" value="Unassembled WGS sequence"/>
</dbReference>
<comment type="subcellular location">
    <subcellularLocation>
        <location evidence="1 8">Cytoplasm</location>
    </subcellularLocation>
</comment>
<dbReference type="AlphaFoldDB" id="A0A1I5FER6"/>
<comment type="caution">
    <text evidence="8">Lacks conserved residue(s) required for the propagation of feature annotation.</text>
</comment>
<keyword evidence="11" id="KW-1185">Reference proteome</keyword>
<dbReference type="GO" id="GO:0008899">
    <property type="term" value="F:homoserine O-succinyltransferase activity"/>
    <property type="evidence" value="ECO:0007669"/>
    <property type="project" value="UniProtKB-UniRule"/>
</dbReference>
<keyword evidence="5 8" id="KW-0486">Methionine biosynthesis</keyword>
<keyword evidence="2 8" id="KW-0963">Cytoplasm</keyword>
<evidence type="ECO:0000256" key="1">
    <source>
        <dbReference type="ARBA" id="ARBA00004496"/>
    </source>
</evidence>
<organism evidence="10 11">
    <name type="scientific">Anaerocolumna aminovalerica</name>
    <dbReference type="NCBI Taxonomy" id="1527"/>
    <lineage>
        <taxon>Bacteria</taxon>
        <taxon>Bacillati</taxon>
        <taxon>Bacillota</taxon>
        <taxon>Clostridia</taxon>
        <taxon>Lachnospirales</taxon>
        <taxon>Lachnospiraceae</taxon>
        <taxon>Anaerocolumna</taxon>
    </lineage>
</organism>
<feature type="binding site" evidence="8">
    <location>
        <position position="163"/>
    </location>
    <ligand>
        <name>substrate</name>
    </ligand>
</feature>
<keyword evidence="6 8" id="KW-0012">Acyltransferase</keyword>
<dbReference type="EC" id="2.3.1.31" evidence="8"/>
<dbReference type="InterPro" id="IPR033752">
    <property type="entry name" value="MetA_family"/>
</dbReference>
<name>A0A1I5FER6_9FIRM</name>
<dbReference type="PANTHER" id="PTHR20919">
    <property type="entry name" value="HOMOSERINE O-SUCCINYLTRANSFERASE"/>
    <property type="match status" value="1"/>
</dbReference>
<evidence type="ECO:0000313" key="10">
    <source>
        <dbReference type="EMBL" id="SFO21811.1"/>
    </source>
</evidence>
<dbReference type="GO" id="GO:0004414">
    <property type="term" value="F:homoserine O-acetyltransferase activity"/>
    <property type="evidence" value="ECO:0007669"/>
    <property type="project" value="UniProtKB-EC"/>
</dbReference>
<dbReference type="InterPro" id="IPR029062">
    <property type="entry name" value="Class_I_gatase-like"/>
</dbReference>
<comment type="similarity">
    <text evidence="8">Belongs to the MetA family.</text>
</comment>
<feature type="active site" evidence="8">
    <location>
        <position position="237"/>
    </location>
</feature>
<evidence type="ECO:0000256" key="8">
    <source>
        <dbReference type="HAMAP-Rule" id="MF_00295"/>
    </source>
</evidence>
<evidence type="ECO:0000256" key="4">
    <source>
        <dbReference type="ARBA" id="ARBA00022679"/>
    </source>
</evidence>
<proteinExistence type="inferred from homology"/>
<dbReference type="Gene3D" id="3.40.50.880">
    <property type="match status" value="1"/>
</dbReference>
<evidence type="ECO:0000256" key="3">
    <source>
        <dbReference type="ARBA" id="ARBA00022605"/>
    </source>
</evidence>
<comment type="function">
    <text evidence="8">Transfers an acetyl group from acetyl-CoA to L-homoserine, forming acetyl-L-homoserine.</text>
</comment>
<feature type="binding site" evidence="8">
    <location>
        <position position="249"/>
    </location>
    <ligand>
        <name>substrate</name>
    </ligand>
</feature>
<keyword evidence="4 8" id="KW-0808">Transferase</keyword>
<evidence type="ECO:0000313" key="11">
    <source>
        <dbReference type="Proteomes" id="UP000198806"/>
    </source>
</evidence>
<dbReference type="PANTHER" id="PTHR20919:SF0">
    <property type="entry name" value="HOMOSERINE O-SUCCINYLTRANSFERASE"/>
    <property type="match status" value="1"/>
</dbReference>
<accession>A0A1I5FER6</accession>
<dbReference type="EMBL" id="FOWD01000013">
    <property type="protein sequence ID" value="SFO21811.1"/>
    <property type="molecule type" value="Genomic_DNA"/>
</dbReference>
<dbReference type="STRING" id="1527.SAMN04489757_11366"/>
<dbReference type="FunFam" id="3.40.50.880:FF:000004">
    <property type="entry name" value="Homoserine O-succinyltransferase"/>
    <property type="match status" value="1"/>
</dbReference>
<feature type="site" description="Important for acyl-CoA specificity" evidence="8">
    <location>
        <position position="111"/>
    </location>
</feature>
<dbReference type="GO" id="GO:0019281">
    <property type="term" value="P:L-methionine biosynthetic process from homoserine via O-succinyl-L-homoserine and cystathionine"/>
    <property type="evidence" value="ECO:0007669"/>
    <property type="project" value="InterPro"/>
</dbReference>
<evidence type="ECO:0000256" key="5">
    <source>
        <dbReference type="ARBA" id="ARBA00023167"/>
    </source>
</evidence>
<comment type="pathway">
    <text evidence="8">Amino-acid biosynthesis; L-methionine biosynthesis via de novo pathway; O-acetyl-L-homoserine from L-homoserine: step 1/1.</text>
</comment>
<dbReference type="PIRSF" id="PIRSF000450">
    <property type="entry name" value="H_ser_succinyltr"/>
    <property type="match status" value="1"/>
</dbReference>
<dbReference type="InterPro" id="IPR005697">
    <property type="entry name" value="HST_MetA"/>
</dbReference>
<reference evidence="10 11" key="1">
    <citation type="submission" date="2016-10" db="EMBL/GenBank/DDBJ databases">
        <authorList>
            <person name="de Groot N.N."/>
        </authorList>
    </citation>
    <scope>NUCLEOTIDE SEQUENCE [LARGE SCALE GENOMIC DNA]</scope>
    <source>
        <strain evidence="10 11">DSM 1283</strain>
    </source>
</reference>